<evidence type="ECO:0000256" key="3">
    <source>
        <dbReference type="ARBA" id="ARBA00022741"/>
    </source>
</evidence>
<evidence type="ECO:0000259" key="6">
    <source>
        <dbReference type="PROSITE" id="PS50011"/>
    </source>
</evidence>
<dbReference type="AlphaFoldDB" id="A0AAD5PIQ4"/>
<dbReference type="Proteomes" id="UP001209540">
    <property type="component" value="Unassembled WGS sequence"/>
</dbReference>
<evidence type="ECO:0000313" key="7">
    <source>
        <dbReference type="EMBL" id="KAI9274776.1"/>
    </source>
</evidence>
<dbReference type="GO" id="GO:0004674">
    <property type="term" value="F:protein serine/threonine kinase activity"/>
    <property type="evidence" value="ECO:0007669"/>
    <property type="project" value="UniProtKB-KW"/>
</dbReference>
<feature type="domain" description="Protein kinase" evidence="6">
    <location>
        <begin position="1"/>
        <end position="167"/>
    </location>
</feature>
<dbReference type="InterPro" id="IPR011009">
    <property type="entry name" value="Kinase-like_dom_sf"/>
</dbReference>
<keyword evidence="8" id="KW-1185">Reference proteome</keyword>
<keyword evidence="4 7" id="KW-0418">Kinase</keyword>
<dbReference type="PROSITE" id="PS50011">
    <property type="entry name" value="PROTEIN_KINASE_DOM"/>
    <property type="match status" value="1"/>
</dbReference>
<dbReference type="Gene3D" id="1.10.510.10">
    <property type="entry name" value="Transferase(Phosphotransferase) domain 1"/>
    <property type="match status" value="1"/>
</dbReference>
<reference evidence="7" key="2">
    <citation type="submission" date="2023-02" db="EMBL/GenBank/DDBJ databases">
        <authorList>
            <consortium name="DOE Joint Genome Institute"/>
            <person name="Mondo S.J."/>
            <person name="Chang Y."/>
            <person name="Wang Y."/>
            <person name="Ahrendt S."/>
            <person name="Andreopoulos W."/>
            <person name="Barry K."/>
            <person name="Beard J."/>
            <person name="Benny G.L."/>
            <person name="Blankenship S."/>
            <person name="Bonito G."/>
            <person name="Cuomo C."/>
            <person name="Desiro A."/>
            <person name="Gervers K.A."/>
            <person name="Hundley H."/>
            <person name="Kuo A."/>
            <person name="LaButti K."/>
            <person name="Lang B.F."/>
            <person name="Lipzen A."/>
            <person name="O'Donnell K."/>
            <person name="Pangilinan J."/>
            <person name="Reynolds N."/>
            <person name="Sandor L."/>
            <person name="Smith M.W."/>
            <person name="Tsang A."/>
            <person name="Grigoriev I.V."/>
            <person name="Stajich J.E."/>
            <person name="Spatafora J.W."/>
        </authorList>
    </citation>
    <scope>NUCLEOTIDE SEQUENCE</scope>
    <source>
        <strain evidence="7">RSA 2281</strain>
    </source>
</reference>
<protein>
    <submittedName>
        <fullName evidence="7">Kinase-like domain-containing protein</fullName>
    </submittedName>
</protein>
<dbReference type="InterPro" id="IPR050205">
    <property type="entry name" value="CDPK_Ser/Thr_kinases"/>
</dbReference>
<organism evidence="7 8">
    <name type="scientific">Phascolomyces articulosus</name>
    <dbReference type="NCBI Taxonomy" id="60185"/>
    <lineage>
        <taxon>Eukaryota</taxon>
        <taxon>Fungi</taxon>
        <taxon>Fungi incertae sedis</taxon>
        <taxon>Mucoromycota</taxon>
        <taxon>Mucoromycotina</taxon>
        <taxon>Mucoromycetes</taxon>
        <taxon>Mucorales</taxon>
        <taxon>Lichtheimiaceae</taxon>
        <taxon>Phascolomyces</taxon>
    </lineage>
</organism>
<evidence type="ECO:0000256" key="5">
    <source>
        <dbReference type="ARBA" id="ARBA00022840"/>
    </source>
</evidence>
<evidence type="ECO:0000256" key="2">
    <source>
        <dbReference type="ARBA" id="ARBA00022679"/>
    </source>
</evidence>
<evidence type="ECO:0000256" key="1">
    <source>
        <dbReference type="ARBA" id="ARBA00022527"/>
    </source>
</evidence>
<evidence type="ECO:0000313" key="8">
    <source>
        <dbReference type="Proteomes" id="UP001209540"/>
    </source>
</evidence>
<dbReference type="GO" id="GO:0005524">
    <property type="term" value="F:ATP binding"/>
    <property type="evidence" value="ECO:0007669"/>
    <property type="project" value="UniProtKB-KW"/>
</dbReference>
<keyword evidence="1" id="KW-0723">Serine/threonine-protein kinase</keyword>
<sequence>MEDNKRPHVVITDFGHAVGIPVESVLDKDQEIPPKFTSCQGTIAYFSPERLDDKHCWTIEDHLYVDIWPLGVILYEMVALEHPFVPPAENNSDGSHENGFNENESIKQNIRNVNLRFDQKCWHDNEKRKAMDIIRKILRKKPQKEKLEMTMKDKRPTIRQLMQHPFVVPPHDSTNHKRLQQAWLQYDRDELLYRHQIERLYDEMIEIAPISGSYVQKIRKGRQKDGAISMKQHDKERAEALEPVINEMVHLVNGGGVEEWMVADGKDTFDQDEQLAIEAQAARDNLDHEQQDIQMENGIPEEQSAPMMID</sequence>
<accession>A0AAD5PIQ4</accession>
<evidence type="ECO:0000256" key="4">
    <source>
        <dbReference type="ARBA" id="ARBA00022777"/>
    </source>
</evidence>
<dbReference type="PANTHER" id="PTHR24349">
    <property type="entry name" value="SERINE/THREONINE-PROTEIN KINASE"/>
    <property type="match status" value="1"/>
</dbReference>
<dbReference type="Pfam" id="PF00069">
    <property type="entry name" value="Pkinase"/>
    <property type="match status" value="1"/>
</dbReference>
<keyword evidence="3" id="KW-0547">Nucleotide-binding</keyword>
<dbReference type="InterPro" id="IPR000719">
    <property type="entry name" value="Prot_kinase_dom"/>
</dbReference>
<comment type="caution">
    <text evidence="7">The sequence shown here is derived from an EMBL/GenBank/DDBJ whole genome shotgun (WGS) entry which is preliminary data.</text>
</comment>
<keyword evidence="5" id="KW-0067">ATP-binding</keyword>
<dbReference type="EMBL" id="JAIXMP010000004">
    <property type="protein sequence ID" value="KAI9274776.1"/>
    <property type="molecule type" value="Genomic_DNA"/>
</dbReference>
<name>A0AAD5PIQ4_9FUNG</name>
<keyword evidence="2" id="KW-0808">Transferase</keyword>
<proteinExistence type="predicted"/>
<dbReference type="SUPFAM" id="SSF56112">
    <property type="entry name" value="Protein kinase-like (PK-like)"/>
    <property type="match status" value="1"/>
</dbReference>
<reference evidence="7" key="1">
    <citation type="journal article" date="2022" name="IScience">
        <title>Evolution of zygomycete secretomes and the origins of terrestrial fungal ecologies.</title>
        <authorList>
            <person name="Chang Y."/>
            <person name="Wang Y."/>
            <person name="Mondo S."/>
            <person name="Ahrendt S."/>
            <person name="Andreopoulos W."/>
            <person name="Barry K."/>
            <person name="Beard J."/>
            <person name="Benny G.L."/>
            <person name="Blankenship S."/>
            <person name="Bonito G."/>
            <person name="Cuomo C."/>
            <person name="Desiro A."/>
            <person name="Gervers K.A."/>
            <person name="Hundley H."/>
            <person name="Kuo A."/>
            <person name="LaButti K."/>
            <person name="Lang B.F."/>
            <person name="Lipzen A."/>
            <person name="O'Donnell K."/>
            <person name="Pangilinan J."/>
            <person name="Reynolds N."/>
            <person name="Sandor L."/>
            <person name="Smith M.E."/>
            <person name="Tsang A."/>
            <person name="Grigoriev I.V."/>
            <person name="Stajich J.E."/>
            <person name="Spatafora J.W."/>
        </authorList>
    </citation>
    <scope>NUCLEOTIDE SEQUENCE</scope>
    <source>
        <strain evidence="7">RSA 2281</strain>
    </source>
</reference>
<gene>
    <name evidence="7" type="ORF">BDA99DRAFT_248426</name>
</gene>